<dbReference type="Pfam" id="PF00467">
    <property type="entry name" value="KOW"/>
    <property type="match status" value="1"/>
</dbReference>
<dbReference type="SUPFAM" id="SSF50104">
    <property type="entry name" value="Translation proteins SH3-like domain"/>
    <property type="match status" value="1"/>
</dbReference>
<comment type="function">
    <text evidence="5">One of the proteins that surrounds the polypeptide exit tunnel on the outside of the subunit.</text>
</comment>
<dbReference type="CDD" id="cd06089">
    <property type="entry name" value="KOW_RPL26"/>
    <property type="match status" value="1"/>
</dbReference>
<evidence type="ECO:0000313" key="9">
    <source>
        <dbReference type="Proteomes" id="UP000176404"/>
    </source>
</evidence>
<dbReference type="NCBIfam" id="TIGR01079">
    <property type="entry name" value="rplX_bact"/>
    <property type="match status" value="1"/>
</dbReference>
<organism evidence="8 9">
    <name type="scientific">Candidatus Woesebacteria bacterium RIFCSPLOWO2_01_FULL_39_10b</name>
    <dbReference type="NCBI Taxonomy" id="1802517"/>
    <lineage>
        <taxon>Bacteria</taxon>
        <taxon>Candidatus Woeseibacteriota</taxon>
    </lineage>
</organism>
<evidence type="ECO:0000256" key="2">
    <source>
        <dbReference type="ARBA" id="ARBA00022980"/>
    </source>
</evidence>
<evidence type="ECO:0000256" key="3">
    <source>
        <dbReference type="ARBA" id="ARBA00023274"/>
    </source>
</evidence>
<dbReference type="GO" id="GO:1990904">
    <property type="term" value="C:ribonucleoprotein complex"/>
    <property type="evidence" value="ECO:0007669"/>
    <property type="project" value="UniProtKB-KW"/>
</dbReference>
<name>A0A1F8B4T0_9BACT</name>
<gene>
    <name evidence="5" type="primary">rplX</name>
    <name evidence="8" type="ORF">A2892_05030</name>
</gene>
<dbReference type="Pfam" id="PF17136">
    <property type="entry name" value="ribosomal_L24"/>
    <property type="match status" value="1"/>
</dbReference>
<evidence type="ECO:0000256" key="6">
    <source>
        <dbReference type="RuleBase" id="RU003477"/>
    </source>
</evidence>
<reference evidence="8 9" key="1">
    <citation type="journal article" date="2016" name="Nat. Commun.">
        <title>Thousands of microbial genomes shed light on interconnected biogeochemical processes in an aquifer system.</title>
        <authorList>
            <person name="Anantharaman K."/>
            <person name="Brown C.T."/>
            <person name="Hug L.A."/>
            <person name="Sharon I."/>
            <person name="Castelle C.J."/>
            <person name="Probst A.J."/>
            <person name="Thomas B.C."/>
            <person name="Singh A."/>
            <person name="Wilkins M.J."/>
            <person name="Karaoz U."/>
            <person name="Brodie E.L."/>
            <person name="Williams K.H."/>
            <person name="Hubbard S.S."/>
            <person name="Banfield J.F."/>
        </authorList>
    </citation>
    <scope>NUCLEOTIDE SEQUENCE [LARGE SCALE GENOMIC DNA]</scope>
</reference>
<dbReference type="Proteomes" id="UP000176404">
    <property type="component" value="Unassembled WGS sequence"/>
</dbReference>
<dbReference type="InterPro" id="IPR041988">
    <property type="entry name" value="Ribosomal_uL24_KOW"/>
</dbReference>
<keyword evidence="2 5" id="KW-0689">Ribosomal protein</keyword>
<comment type="caution">
    <text evidence="8">The sequence shown here is derived from an EMBL/GenBank/DDBJ whole genome shotgun (WGS) entry which is preliminary data.</text>
</comment>
<dbReference type="InterPro" id="IPR014722">
    <property type="entry name" value="Rib_uL2_dom2"/>
</dbReference>
<keyword evidence="3 5" id="KW-0687">Ribonucleoprotein</keyword>
<dbReference type="InterPro" id="IPR057264">
    <property type="entry name" value="Ribosomal_uL24_C"/>
</dbReference>
<dbReference type="EMBL" id="MGHD01000026">
    <property type="protein sequence ID" value="OGM58930.1"/>
    <property type="molecule type" value="Genomic_DNA"/>
</dbReference>
<evidence type="ECO:0000256" key="1">
    <source>
        <dbReference type="ARBA" id="ARBA00010618"/>
    </source>
</evidence>
<dbReference type="PANTHER" id="PTHR12903">
    <property type="entry name" value="MITOCHONDRIAL RIBOSOMAL PROTEIN L24"/>
    <property type="match status" value="1"/>
</dbReference>
<dbReference type="InterPro" id="IPR003256">
    <property type="entry name" value="Ribosomal_uL24"/>
</dbReference>
<sequence length="105" mass="11754">MLKFKKGDTVKVISGKDKGREGVIEKIIPKKASALVPDLNIYKKHLKGQTGQKGGIYEISRPLPFSKIAVVCPKCKKVTRVGFRLIAGVKKRICKKCKREMDTKK</sequence>
<proteinExistence type="inferred from homology"/>
<dbReference type="InterPro" id="IPR005825">
    <property type="entry name" value="Ribosomal_uL24_CS"/>
</dbReference>
<dbReference type="AlphaFoldDB" id="A0A1F8B4T0"/>
<comment type="function">
    <text evidence="5">One of two assembly initiator proteins, it binds directly to the 5'-end of the 23S rRNA, where it nucleates assembly of the 50S subunit.</text>
</comment>
<dbReference type="GO" id="GO:0019843">
    <property type="term" value="F:rRNA binding"/>
    <property type="evidence" value="ECO:0007669"/>
    <property type="project" value="UniProtKB-UniRule"/>
</dbReference>
<protein>
    <recommendedName>
        <fullName evidence="4 5">Large ribosomal subunit protein uL24</fullName>
    </recommendedName>
</protein>
<comment type="subunit">
    <text evidence="5">Part of the 50S ribosomal subunit.</text>
</comment>
<dbReference type="HAMAP" id="MF_01326_B">
    <property type="entry name" value="Ribosomal_uL24_B"/>
    <property type="match status" value="1"/>
</dbReference>
<dbReference type="GO" id="GO:0003735">
    <property type="term" value="F:structural constituent of ribosome"/>
    <property type="evidence" value="ECO:0007669"/>
    <property type="project" value="InterPro"/>
</dbReference>
<dbReference type="GO" id="GO:0005840">
    <property type="term" value="C:ribosome"/>
    <property type="evidence" value="ECO:0007669"/>
    <property type="project" value="UniProtKB-KW"/>
</dbReference>
<feature type="domain" description="KOW" evidence="7">
    <location>
        <begin position="3"/>
        <end position="30"/>
    </location>
</feature>
<keyword evidence="5" id="KW-0694">RNA-binding</keyword>
<evidence type="ECO:0000256" key="4">
    <source>
        <dbReference type="ARBA" id="ARBA00035206"/>
    </source>
</evidence>
<dbReference type="Gene3D" id="2.30.30.30">
    <property type="match status" value="1"/>
</dbReference>
<keyword evidence="5" id="KW-0699">rRNA-binding</keyword>
<comment type="similarity">
    <text evidence="1 5 6">Belongs to the universal ribosomal protein uL24 family.</text>
</comment>
<dbReference type="SMART" id="SM00739">
    <property type="entry name" value="KOW"/>
    <property type="match status" value="1"/>
</dbReference>
<dbReference type="GO" id="GO:0006412">
    <property type="term" value="P:translation"/>
    <property type="evidence" value="ECO:0007669"/>
    <property type="project" value="UniProtKB-UniRule"/>
</dbReference>
<dbReference type="PROSITE" id="PS01108">
    <property type="entry name" value="RIBOSOMAL_L24"/>
    <property type="match status" value="1"/>
</dbReference>
<dbReference type="InterPro" id="IPR005824">
    <property type="entry name" value="KOW"/>
</dbReference>
<evidence type="ECO:0000259" key="7">
    <source>
        <dbReference type="SMART" id="SM00739"/>
    </source>
</evidence>
<dbReference type="STRING" id="1802517.A2892_05030"/>
<accession>A0A1F8B4T0</accession>
<dbReference type="InterPro" id="IPR008991">
    <property type="entry name" value="Translation_prot_SH3-like_sf"/>
</dbReference>
<evidence type="ECO:0000256" key="5">
    <source>
        <dbReference type="HAMAP-Rule" id="MF_01326"/>
    </source>
</evidence>
<evidence type="ECO:0000313" key="8">
    <source>
        <dbReference type="EMBL" id="OGM58930.1"/>
    </source>
</evidence>